<feature type="non-terminal residue" evidence="2">
    <location>
        <position position="74"/>
    </location>
</feature>
<dbReference type="OrthoDB" id="1523296at2"/>
<evidence type="ECO:0000256" key="1">
    <source>
        <dbReference type="SAM" id="MobiDB-lite"/>
    </source>
</evidence>
<proteinExistence type="predicted"/>
<protein>
    <submittedName>
        <fullName evidence="2">Type VI secretion system protein ImpH</fullName>
    </submittedName>
</protein>
<accession>A0A1G6XDA3</accession>
<organism evidence="2 3">
    <name type="scientific">Paraburkholderia lycopersici</name>
    <dbReference type="NCBI Taxonomy" id="416944"/>
    <lineage>
        <taxon>Bacteria</taxon>
        <taxon>Pseudomonadati</taxon>
        <taxon>Pseudomonadota</taxon>
        <taxon>Betaproteobacteria</taxon>
        <taxon>Burkholderiales</taxon>
        <taxon>Burkholderiaceae</taxon>
        <taxon>Paraburkholderia</taxon>
    </lineage>
</organism>
<name>A0A1G6XDA3_9BURK</name>
<dbReference type="EMBL" id="FMYQ01000025">
    <property type="protein sequence ID" value="SDD76148.1"/>
    <property type="molecule type" value="Genomic_DNA"/>
</dbReference>
<gene>
    <name evidence="2" type="ORF">SAMN05421548_1251</name>
</gene>
<evidence type="ECO:0000313" key="3">
    <source>
        <dbReference type="Proteomes" id="UP000198908"/>
    </source>
</evidence>
<dbReference type="STRING" id="416944.SAMN05421548_1251"/>
<evidence type="ECO:0000313" key="2">
    <source>
        <dbReference type="EMBL" id="SDD76148.1"/>
    </source>
</evidence>
<sequence length="74" mass="8189">MEQVSPIGVLPEDLLSLSADMIERLQQQPWRFGFLSLMRRIGANPRIDPIGKAQLPSAEPFSLGQKPSLIFAPS</sequence>
<reference evidence="3" key="1">
    <citation type="submission" date="2016-09" db="EMBL/GenBank/DDBJ databases">
        <authorList>
            <person name="Varghese N."/>
            <person name="Submissions S."/>
        </authorList>
    </citation>
    <scope>NUCLEOTIDE SEQUENCE [LARGE SCALE GENOMIC DNA]</scope>
    <source>
        <strain evidence="3">TNe-862</strain>
    </source>
</reference>
<dbReference type="AlphaFoldDB" id="A0A1G6XDA3"/>
<dbReference type="Pfam" id="PF06996">
    <property type="entry name" value="T6SS_TssG"/>
    <property type="match status" value="1"/>
</dbReference>
<dbReference type="InterPro" id="IPR010732">
    <property type="entry name" value="T6SS_TssG-like"/>
</dbReference>
<dbReference type="Proteomes" id="UP000198908">
    <property type="component" value="Unassembled WGS sequence"/>
</dbReference>
<feature type="region of interest" description="Disordered" evidence="1">
    <location>
        <begin position="55"/>
        <end position="74"/>
    </location>
</feature>
<keyword evidence="3" id="KW-1185">Reference proteome</keyword>